<evidence type="ECO:0000256" key="4">
    <source>
        <dbReference type="SAM" id="MobiDB-lite"/>
    </source>
</evidence>
<dbReference type="Pfam" id="PF04548">
    <property type="entry name" value="AIG1"/>
    <property type="match status" value="3"/>
</dbReference>
<reference evidence="6" key="1">
    <citation type="submission" date="2021-05" db="EMBL/GenBank/DDBJ databases">
        <authorList>
            <person name="Tigano A."/>
        </authorList>
    </citation>
    <scope>NUCLEOTIDE SEQUENCE</scope>
</reference>
<protein>
    <submittedName>
        <fullName evidence="6">(Atlantic silverside) hypothetical protein</fullName>
    </submittedName>
</protein>
<dbReference type="AlphaFoldDB" id="A0A8S4ASC8"/>
<evidence type="ECO:0000259" key="5">
    <source>
        <dbReference type="PROSITE" id="PS51720"/>
    </source>
</evidence>
<dbReference type="SUPFAM" id="SSF52540">
    <property type="entry name" value="P-loop containing nucleoside triphosphate hydrolases"/>
    <property type="match status" value="3"/>
</dbReference>
<accession>A0A8S4ASC8</accession>
<name>A0A8S4ASC8_9TELE</name>
<organism evidence="6 7">
    <name type="scientific">Menidia menidia</name>
    <name type="common">Atlantic silverside</name>
    <dbReference type="NCBI Taxonomy" id="238744"/>
    <lineage>
        <taxon>Eukaryota</taxon>
        <taxon>Metazoa</taxon>
        <taxon>Chordata</taxon>
        <taxon>Craniata</taxon>
        <taxon>Vertebrata</taxon>
        <taxon>Euteleostomi</taxon>
        <taxon>Actinopterygii</taxon>
        <taxon>Neopterygii</taxon>
        <taxon>Teleostei</taxon>
        <taxon>Neoteleostei</taxon>
        <taxon>Acanthomorphata</taxon>
        <taxon>Ovalentaria</taxon>
        <taxon>Atherinomorphae</taxon>
        <taxon>Atheriniformes</taxon>
        <taxon>Atherinopsidae</taxon>
        <taxon>Menidiinae</taxon>
        <taxon>Menidia</taxon>
    </lineage>
</organism>
<comment type="similarity">
    <text evidence="1">Belongs to the TRAFAC class TrmE-Era-EngA-EngB-Septin-like GTPase superfamily. AIG1/Toc34/Toc159-like paraseptin GTPase family. IAN subfamily.</text>
</comment>
<dbReference type="FunFam" id="3.40.50.300:FF:001809">
    <property type="entry name" value="Si:ch1073-365p7.2"/>
    <property type="match status" value="2"/>
</dbReference>
<feature type="region of interest" description="Disordered" evidence="4">
    <location>
        <begin position="994"/>
        <end position="1015"/>
    </location>
</feature>
<evidence type="ECO:0000313" key="7">
    <source>
        <dbReference type="Proteomes" id="UP000677803"/>
    </source>
</evidence>
<feature type="region of interest" description="Disordered" evidence="4">
    <location>
        <begin position="551"/>
        <end position="584"/>
    </location>
</feature>
<dbReference type="EMBL" id="CAJRST010008890">
    <property type="protein sequence ID" value="CAG5897326.1"/>
    <property type="molecule type" value="Genomic_DNA"/>
</dbReference>
<gene>
    <name evidence="6" type="ORF">MMEN_LOCUS8391</name>
</gene>
<dbReference type="Gene3D" id="3.40.50.300">
    <property type="entry name" value="P-loop containing nucleotide triphosphate hydrolases"/>
    <property type="match status" value="3"/>
</dbReference>
<comment type="caution">
    <text evidence="6">The sequence shown here is derived from an EMBL/GenBank/DDBJ whole genome shotgun (WGS) entry which is preliminary data.</text>
</comment>
<keyword evidence="2" id="KW-0547">Nucleotide-binding</keyword>
<feature type="compositionally biased region" description="Basic and acidic residues" evidence="4">
    <location>
        <begin position="551"/>
        <end position="570"/>
    </location>
</feature>
<dbReference type="InterPro" id="IPR006703">
    <property type="entry name" value="G_AIG1"/>
</dbReference>
<proteinExistence type="inferred from homology"/>
<dbReference type="Proteomes" id="UP000677803">
    <property type="component" value="Unassembled WGS sequence"/>
</dbReference>
<feature type="compositionally biased region" description="Basic and acidic residues" evidence="4">
    <location>
        <begin position="994"/>
        <end position="1004"/>
    </location>
</feature>
<dbReference type="OrthoDB" id="9982588at2759"/>
<evidence type="ECO:0000256" key="1">
    <source>
        <dbReference type="ARBA" id="ARBA00008535"/>
    </source>
</evidence>
<evidence type="ECO:0000313" key="6">
    <source>
        <dbReference type="EMBL" id="CAG5897326.1"/>
    </source>
</evidence>
<dbReference type="InterPro" id="IPR045058">
    <property type="entry name" value="GIMA/IAN/Toc"/>
</dbReference>
<dbReference type="CDD" id="cd01852">
    <property type="entry name" value="AIG1"/>
    <property type="match status" value="1"/>
</dbReference>
<feature type="compositionally biased region" description="Polar residues" evidence="4">
    <location>
        <begin position="1005"/>
        <end position="1015"/>
    </location>
</feature>
<feature type="domain" description="AIG1-type G" evidence="5">
    <location>
        <begin position="349"/>
        <end position="549"/>
    </location>
</feature>
<dbReference type="PROSITE" id="PS51720">
    <property type="entry name" value="G_AIG1"/>
    <property type="match status" value="1"/>
</dbReference>
<dbReference type="PANTHER" id="PTHR10903:SF179">
    <property type="entry name" value="GTPASE IMAP FAMILY MEMBER 8"/>
    <property type="match status" value="1"/>
</dbReference>
<keyword evidence="3" id="KW-0342">GTP-binding</keyword>
<dbReference type="InterPro" id="IPR027417">
    <property type="entry name" value="P-loop_NTPase"/>
</dbReference>
<keyword evidence="7" id="KW-1185">Reference proteome</keyword>
<dbReference type="PANTHER" id="PTHR10903">
    <property type="entry name" value="GTPASE, IMAP FAMILY MEMBER-RELATED"/>
    <property type="match status" value="1"/>
</dbReference>
<dbReference type="GO" id="GO:0005525">
    <property type="term" value="F:GTP binding"/>
    <property type="evidence" value="ECO:0007669"/>
    <property type="project" value="UniProtKB-KW"/>
</dbReference>
<sequence length="1015" mass="112024">MLLLMVVLEHHSEAYMMTHGGRLLAACAASMICGGEKPSEKPTPIVQWLAFHLCSLLTSSSYGKPFVSSLEKTRCPLISISKLPEIQKQNSQCLSLALLLPGPEFEMGTMEPAAWGEWCSSQLRIVLLGGRNSGKNSVGNLILGKEEFVTKERTSCSRRLGLVAGRWLTVVDTPGWWCDFRARDTPRLVKREILTGVSLCSPGPHVFLITVKAGSAFSERRRRAVEEHVGLLGDGVWSHCMLVFTFTAGREHRRAEECVAGGGRALRWLAEKCGQRCHSVVCQDGAAATELLGKIQGVVAGNGNRAFEARDGVLVAAAEEKRGVEERAQLRFQRVRQSRSLMREGLKPVTDIRIVLLGAKGSGKSSSLNTILGREGGRAPGRTARCHAGEGVVFGRRVTVVDTPGWWMNYFCDESSLFDRREIVLGLSLCPPGPHVFLLVVRLDRAFAHTHRRAAREHLELISPHVWSRLVLLFTVGDWLGGTTTEQYIESEGEPLRWLVEKCGNRYHVLNNKTRGDGFQVRELIGKIEETMTGGWHYEIHRKVLEELETGMKEETERARERQMKKEERRQRARSQLGKPNPPSLIRMILIGGKKVGKSSCGNTILGRESFDTESADTSGSEERATVAGRTVAVVDTAGRSPLTSDLPTTATSAVLIVVNVSSSFKEAQRAAVEEQLGSGGGRLWGRAAVLFSYGDCLGDASVERRIESEGEPLRGLVERCGNRYHVLDNKNWGDGAQVRKLVELVEEMLVAEHQPADLHGGDCLWKSVESARGQHPDTDLKKPTRSRHQLHHGLSISASSMPNLSLSCPEDSDAAQAVALPAERAGRQTGFPAVDRHVLLSCVASLLSGKQRPDLPAWFPAPQAHRLAPGRRAVLLVSCQTQHRGPPEREGSGRTLHRLSESGGMQALIDQWGVRSLEELEAFIDSYFEMVWEQTMGSFQPPEPARPAPKQDIEAEEKEVLLSIDKKLSKLELLEEIKSNLAELRLNLESSRRAKELRDKSKTDSNTTVEPESQ</sequence>
<evidence type="ECO:0000256" key="2">
    <source>
        <dbReference type="ARBA" id="ARBA00022741"/>
    </source>
</evidence>
<evidence type="ECO:0000256" key="3">
    <source>
        <dbReference type="ARBA" id="ARBA00023134"/>
    </source>
</evidence>